<reference evidence="2" key="1">
    <citation type="submission" date="2016-01" db="EMBL/GenBank/DDBJ databases">
        <authorList>
            <person name="Mitreva M."/>
            <person name="Pepin K.H."/>
            <person name="Mihindukulasuriya K.A."/>
            <person name="Fulton R."/>
            <person name="Fronick C."/>
            <person name="O'Laughlin M."/>
            <person name="Miner T."/>
            <person name="Herter B."/>
            <person name="Rosa B.A."/>
            <person name="Cordes M."/>
            <person name="Tomlinson C."/>
            <person name="Wollam A."/>
            <person name="Palsikar V.B."/>
            <person name="Mardis E.R."/>
            <person name="Wilson R.K."/>
        </authorList>
    </citation>
    <scope>NUCLEOTIDE SEQUENCE [LARGE SCALE GENOMIC DNA]</scope>
    <source>
        <strain evidence="2">DNF00896</strain>
    </source>
</reference>
<gene>
    <name evidence="1" type="ORF">HMPREF1866_00605</name>
</gene>
<comment type="caution">
    <text evidence="1">The sequence shown here is derived from an EMBL/GenBank/DDBJ whole genome shotgun (WGS) entry which is preliminary data.</text>
</comment>
<keyword evidence="2" id="KW-1185">Reference proteome</keyword>
<evidence type="ECO:0000313" key="1">
    <source>
        <dbReference type="EMBL" id="KXB60419.1"/>
    </source>
</evidence>
<accession>A0A133ZY73</accession>
<name>A0A133ZY73_9FIRM</name>
<dbReference type="Proteomes" id="UP000070394">
    <property type="component" value="Unassembled WGS sequence"/>
</dbReference>
<dbReference type="AlphaFoldDB" id="A0A133ZY73"/>
<organism evidence="1 2">
    <name type="scientific">Lachnoanaerobaculum saburreum</name>
    <dbReference type="NCBI Taxonomy" id="467210"/>
    <lineage>
        <taxon>Bacteria</taxon>
        <taxon>Bacillati</taxon>
        <taxon>Bacillota</taxon>
        <taxon>Clostridia</taxon>
        <taxon>Lachnospirales</taxon>
        <taxon>Lachnospiraceae</taxon>
        <taxon>Lachnoanaerobaculum</taxon>
    </lineage>
</organism>
<dbReference type="EMBL" id="LSDA01000014">
    <property type="protein sequence ID" value="KXB60419.1"/>
    <property type="molecule type" value="Genomic_DNA"/>
</dbReference>
<dbReference type="PATRIC" id="fig|467210.3.peg.597"/>
<protein>
    <submittedName>
        <fullName evidence="1">Uncharacterized protein</fullName>
    </submittedName>
</protein>
<evidence type="ECO:0000313" key="2">
    <source>
        <dbReference type="Proteomes" id="UP000070394"/>
    </source>
</evidence>
<proteinExistence type="predicted"/>
<sequence>MLLNFFHEYFKLVPEDVLWNCYSKDKHFYTKADIDKIYNKKEWKVEWIYVDPNEQ</sequence>